<dbReference type="AlphaFoldDB" id="A0A8H3PKP7"/>
<evidence type="ECO:0000313" key="2">
    <source>
        <dbReference type="EMBL" id="CAF9943698.1"/>
    </source>
</evidence>
<name>A0A8H3PKP7_9LECA</name>
<reference evidence="2" key="1">
    <citation type="submission" date="2021-03" db="EMBL/GenBank/DDBJ databases">
        <authorList>
            <person name="Tagirdzhanova G."/>
        </authorList>
    </citation>
    <scope>NUCLEOTIDE SEQUENCE</scope>
</reference>
<protein>
    <submittedName>
        <fullName evidence="2">Uncharacterized protein</fullName>
    </submittedName>
</protein>
<accession>A0A8H3PKP7</accession>
<dbReference type="Proteomes" id="UP000664203">
    <property type="component" value="Unassembled WGS sequence"/>
</dbReference>
<dbReference type="OrthoDB" id="10412363at2759"/>
<sequence length="115" mass="12361">MSRTFSAAIVMTETGESSYMASVTTRTTETVSAEPAAGTTNQSQRAETARTWKASDIQRLGQLPLDTDDPAPAQTEARITALNSRVRDLPGDEDVAVSEEEDGILKEILRCEGQG</sequence>
<comment type="caution">
    <text evidence="2">The sequence shown here is derived from an EMBL/GenBank/DDBJ whole genome shotgun (WGS) entry which is preliminary data.</text>
</comment>
<evidence type="ECO:0000313" key="3">
    <source>
        <dbReference type="Proteomes" id="UP000664203"/>
    </source>
</evidence>
<gene>
    <name evidence="2" type="ORF">ALECFALPRED_000972</name>
</gene>
<evidence type="ECO:0000256" key="1">
    <source>
        <dbReference type="SAM" id="MobiDB-lite"/>
    </source>
</evidence>
<proteinExistence type="predicted"/>
<organism evidence="2 3">
    <name type="scientific">Alectoria fallacina</name>
    <dbReference type="NCBI Taxonomy" id="1903189"/>
    <lineage>
        <taxon>Eukaryota</taxon>
        <taxon>Fungi</taxon>
        <taxon>Dikarya</taxon>
        <taxon>Ascomycota</taxon>
        <taxon>Pezizomycotina</taxon>
        <taxon>Lecanoromycetes</taxon>
        <taxon>OSLEUM clade</taxon>
        <taxon>Lecanoromycetidae</taxon>
        <taxon>Lecanorales</taxon>
        <taxon>Lecanorineae</taxon>
        <taxon>Parmeliaceae</taxon>
        <taxon>Alectoria</taxon>
    </lineage>
</organism>
<feature type="region of interest" description="Disordered" evidence="1">
    <location>
        <begin position="27"/>
        <end position="57"/>
    </location>
</feature>
<keyword evidence="3" id="KW-1185">Reference proteome</keyword>
<dbReference type="EMBL" id="CAJPDR010001188">
    <property type="protein sequence ID" value="CAF9943698.1"/>
    <property type="molecule type" value="Genomic_DNA"/>
</dbReference>